<name>A0A174M2M2_9FIRM</name>
<dbReference type="AlphaFoldDB" id="A0A174M2M2"/>
<organism evidence="2 3">
    <name type="scientific">Enterocloster clostridioformis</name>
    <dbReference type="NCBI Taxonomy" id="1531"/>
    <lineage>
        <taxon>Bacteria</taxon>
        <taxon>Bacillati</taxon>
        <taxon>Bacillota</taxon>
        <taxon>Clostridia</taxon>
        <taxon>Lachnospirales</taxon>
        <taxon>Lachnospiraceae</taxon>
        <taxon>Enterocloster</taxon>
    </lineage>
</organism>
<dbReference type="EMBL" id="CZAB01000028">
    <property type="protein sequence ID" value="CUP29441.1"/>
    <property type="molecule type" value="Genomic_DNA"/>
</dbReference>
<dbReference type="Proteomes" id="UP000095512">
    <property type="component" value="Unassembled WGS sequence"/>
</dbReference>
<feature type="region of interest" description="Disordered" evidence="1">
    <location>
        <begin position="1"/>
        <end position="26"/>
    </location>
</feature>
<protein>
    <submittedName>
        <fullName evidence="2">Uncharacterized protein</fullName>
    </submittedName>
</protein>
<reference evidence="2 3" key="1">
    <citation type="submission" date="2015-09" db="EMBL/GenBank/DDBJ databases">
        <authorList>
            <consortium name="Pathogen Informatics"/>
        </authorList>
    </citation>
    <scope>NUCLEOTIDE SEQUENCE [LARGE SCALE GENOMIC DNA]</scope>
    <source>
        <strain evidence="2 3">2789STDY5834865</strain>
    </source>
</reference>
<evidence type="ECO:0000313" key="2">
    <source>
        <dbReference type="EMBL" id="CUP29441.1"/>
    </source>
</evidence>
<evidence type="ECO:0000313" key="3">
    <source>
        <dbReference type="Proteomes" id="UP000095512"/>
    </source>
</evidence>
<accession>A0A174M2M2</accession>
<proteinExistence type="predicted"/>
<feature type="compositionally biased region" description="Basic and acidic residues" evidence="1">
    <location>
        <begin position="1"/>
        <end position="19"/>
    </location>
</feature>
<sequence length="171" mass="19931">MLRNEHFNPLHHEGGDPRSPRSPAQMYHFNPLHHEGGDFVPSANFFFLYRFQSTPPRGWRLSSSFGICISVHFNPLHHEGGDCADQWLPVVVQYFNPLHHEGGDQRPQQNRLCLSIFQSTPPRGWRRKRGTFYGKINRFQSTPPRGWRQIKVKRNTVATYISIHSTTRVET</sequence>
<gene>
    <name evidence="2" type="ORF">ERS852480_03023</name>
</gene>
<evidence type="ECO:0000256" key="1">
    <source>
        <dbReference type="SAM" id="MobiDB-lite"/>
    </source>
</evidence>